<protein>
    <submittedName>
        <fullName evidence="1">Uncharacterized protein</fullName>
    </submittedName>
</protein>
<dbReference type="Proteomes" id="UP000594638">
    <property type="component" value="Unassembled WGS sequence"/>
</dbReference>
<organism evidence="1 2">
    <name type="scientific">Olea europaea subsp. europaea</name>
    <dbReference type="NCBI Taxonomy" id="158383"/>
    <lineage>
        <taxon>Eukaryota</taxon>
        <taxon>Viridiplantae</taxon>
        <taxon>Streptophyta</taxon>
        <taxon>Embryophyta</taxon>
        <taxon>Tracheophyta</taxon>
        <taxon>Spermatophyta</taxon>
        <taxon>Magnoliopsida</taxon>
        <taxon>eudicotyledons</taxon>
        <taxon>Gunneridae</taxon>
        <taxon>Pentapetalae</taxon>
        <taxon>asterids</taxon>
        <taxon>lamiids</taxon>
        <taxon>Lamiales</taxon>
        <taxon>Oleaceae</taxon>
        <taxon>Oleeae</taxon>
        <taxon>Olea</taxon>
    </lineage>
</organism>
<proteinExistence type="predicted"/>
<comment type="caution">
    <text evidence="1">The sequence shown here is derived from an EMBL/GenBank/DDBJ whole genome shotgun (WGS) entry which is preliminary data.</text>
</comment>
<evidence type="ECO:0000313" key="1">
    <source>
        <dbReference type="EMBL" id="CAA3000179.1"/>
    </source>
</evidence>
<name>A0A8S0T7I0_OLEEU</name>
<sequence>MAMHKISGTSKFQVIERTHIIIPPTERVQNVYPFIQSNSYNKEVLVCFESIEKLSIY</sequence>
<accession>A0A8S0T7I0</accession>
<evidence type="ECO:0000313" key="2">
    <source>
        <dbReference type="Proteomes" id="UP000594638"/>
    </source>
</evidence>
<reference evidence="1 2" key="1">
    <citation type="submission" date="2019-12" db="EMBL/GenBank/DDBJ databases">
        <authorList>
            <person name="Alioto T."/>
            <person name="Alioto T."/>
            <person name="Gomez Garrido J."/>
        </authorList>
    </citation>
    <scope>NUCLEOTIDE SEQUENCE [LARGE SCALE GENOMIC DNA]</scope>
</reference>
<dbReference type="Gramene" id="OE9A074772T1">
    <property type="protein sequence ID" value="OE9A074772C1"/>
    <property type="gene ID" value="OE9A074772"/>
</dbReference>
<keyword evidence="2" id="KW-1185">Reference proteome</keyword>
<feature type="non-terminal residue" evidence="1">
    <location>
        <position position="1"/>
    </location>
</feature>
<gene>
    <name evidence="1" type="ORF">OLEA9_A074772</name>
</gene>
<dbReference type="AlphaFoldDB" id="A0A8S0T7I0"/>
<dbReference type="EMBL" id="CACTIH010005674">
    <property type="protein sequence ID" value="CAA3000179.1"/>
    <property type="molecule type" value="Genomic_DNA"/>
</dbReference>